<feature type="transmembrane region" description="Helical" evidence="7">
    <location>
        <begin position="20"/>
        <end position="38"/>
    </location>
</feature>
<feature type="transmembrane region" description="Helical" evidence="7">
    <location>
        <begin position="108"/>
        <end position="131"/>
    </location>
</feature>
<reference evidence="8 9" key="1">
    <citation type="journal article" date="2019" name="Nat. Med.">
        <title>A library of human gut bacterial isolates paired with longitudinal multiomics data enables mechanistic microbiome research.</title>
        <authorList>
            <person name="Poyet M."/>
            <person name="Groussin M."/>
            <person name="Gibbons S.M."/>
            <person name="Avila-Pacheco J."/>
            <person name="Jiang X."/>
            <person name="Kearney S.M."/>
            <person name="Perrotta A.R."/>
            <person name="Berdy B."/>
            <person name="Zhao S."/>
            <person name="Lieberman T.D."/>
            <person name="Swanson P.K."/>
            <person name="Smith M."/>
            <person name="Roesemann S."/>
            <person name="Alexander J.E."/>
            <person name="Rich S.A."/>
            <person name="Livny J."/>
            <person name="Vlamakis H."/>
            <person name="Clish C."/>
            <person name="Bullock K."/>
            <person name="Deik A."/>
            <person name="Scott J."/>
            <person name="Pierce K.A."/>
            <person name="Xavier R.J."/>
            <person name="Alm E.J."/>
        </authorList>
    </citation>
    <scope>NUCLEOTIDE SEQUENCE [LARGE SCALE GENOMIC DNA]</scope>
    <source>
        <strain evidence="8 9">BIOML-A1</strain>
    </source>
</reference>
<organism evidence="8 9">
    <name type="scientific">Alistipes shahii</name>
    <dbReference type="NCBI Taxonomy" id="328814"/>
    <lineage>
        <taxon>Bacteria</taxon>
        <taxon>Pseudomonadati</taxon>
        <taxon>Bacteroidota</taxon>
        <taxon>Bacteroidia</taxon>
        <taxon>Bacteroidales</taxon>
        <taxon>Rikenellaceae</taxon>
        <taxon>Alistipes</taxon>
    </lineage>
</organism>
<dbReference type="AlphaFoldDB" id="A0A5B3GSR1"/>
<evidence type="ECO:0000256" key="4">
    <source>
        <dbReference type="ARBA" id="ARBA00022692"/>
    </source>
</evidence>
<dbReference type="InterPro" id="IPR051907">
    <property type="entry name" value="DoxX-like_oxidoreductase"/>
</dbReference>
<comment type="subcellular location">
    <subcellularLocation>
        <location evidence="1">Cell membrane</location>
        <topology evidence="1">Multi-pass membrane protein</topology>
    </subcellularLocation>
</comment>
<sequence length="137" mass="15201">MGKRISDWIGQYRCMDWAVLYLRLFTGASMLFHNIGKIQNYNEIISSYPSPLYINPPAVFVIVTVAEALLAVLIIMGLWVRMSALVMSLGILLMFAWGGFGAGEPEFAWLGIYVFLIVSGGGLYAFDAALLPSDRKK</sequence>
<dbReference type="PANTHER" id="PTHR33452:SF1">
    <property type="entry name" value="INNER MEMBRANE PROTEIN YPHA-RELATED"/>
    <property type="match status" value="1"/>
</dbReference>
<evidence type="ECO:0000256" key="2">
    <source>
        <dbReference type="ARBA" id="ARBA00006679"/>
    </source>
</evidence>
<evidence type="ECO:0000256" key="5">
    <source>
        <dbReference type="ARBA" id="ARBA00022989"/>
    </source>
</evidence>
<evidence type="ECO:0000256" key="3">
    <source>
        <dbReference type="ARBA" id="ARBA00022475"/>
    </source>
</evidence>
<keyword evidence="6 7" id="KW-0472">Membrane</keyword>
<feature type="transmembrane region" description="Helical" evidence="7">
    <location>
        <begin position="58"/>
        <end position="79"/>
    </location>
</feature>
<name>A0A5B3GSR1_9BACT</name>
<comment type="caution">
    <text evidence="8">The sequence shown here is derived from an EMBL/GenBank/DDBJ whole genome shotgun (WGS) entry which is preliminary data.</text>
</comment>
<evidence type="ECO:0000256" key="6">
    <source>
        <dbReference type="ARBA" id="ARBA00023136"/>
    </source>
</evidence>
<evidence type="ECO:0000313" key="9">
    <source>
        <dbReference type="Proteomes" id="UP000322658"/>
    </source>
</evidence>
<feature type="transmembrane region" description="Helical" evidence="7">
    <location>
        <begin position="84"/>
        <end position="102"/>
    </location>
</feature>
<keyword evidence="3" id="KW-1003">Cell membrane</keyword>
<dbReference type="Proteomes" id="UP000322658">
    <property type="component" value="Unassembled WGS sequence"/>
</dbReference>
<keyword evidence="4 7" id="KW-0812">Transmembrane</keyword>
<comment type="similarity">
    <text evidence="2">Belongs to the DoxX family.</text>
</comment>
<evidence type="ECO:0000256" key="7">
    <source>
        <dbReference type="SAM" id="Phobius"/>
    </source>
</evidence>
<evidence type="ECO:0000256" key="1">
    <source>
        <dbReference type="ARBA" id="ARBA00004651"/>
    </source>
</evidence>
<keyword evidence="5 7" id="KW-1133">Transmembrane helix</keyword>
<gene>
    <name evidence="8" type="ORF">F2Y07_04940</name>
</gene>
<dbReference type="GO" id="GO:0005886">
    <property type="term" value="C:plasma membrane"/>
    <property type="evidence" value="ECO:0007669"/>
    <property type="project" value="UniProtKB-SubCell"/>
</dbReference>
<evidence type="ECO:0000313" key="8">
    <source>
        <dbReference type="EMBL" id="KAA2376577.1"/>
    </source>
</evidence>
<proteinExistence type="inferred from homology"/>
<dbReference type="Pfam" id="PF07681">
    <property type="entry name" value="DoxX"/>
    <property type="match status" value="1"/>
</dbReference>
<dbReference type="PANTHER" id="PTHR33452">
    <property type="entry name" value="OXIDOREDUCTASE CATD-RELATED"/>
    <property type="match status" value="1"/>
</dbReference>
<accession>A0A5B3GSR1</accession>
<dbReference type="RefSeq" id="WP_118406257.1">
    <property type="nucleotide sequence ID" value="NZ_CAUENT010000006.1"/>
</dbReference>
<dbReference type="InterPro" id="IPR032808">
    <property type="entry name" value="DoxX"/>
</dbReference>
<protein>
    <submittedName>
        <fullName evidence="8">DoxX family protein</fullName>
    </submittedName>
</protein>
<dbReference type="EMBL" id="VVXJ01000008">
    <property type="protein sequence ID" value="KAA2376577.1"/>
    <property type="molecule type" value="Genomic_DNA"/>
</dbReference>